<dbReference type="AlphaFoldDB" id="A0A402DSR4"/>
<name>A0A402DSR4_9CELL</name>
<accession>A0A402DSR4</accession>
<dbReference type="EMBL" id="BIMR01000176">
    <property type="protein sequence ID" value="GCE77151.1"/>
    <property type="molecule type" value="Genomic_DNA"/>
</dbReference>
<dbReference type="RefSeq" id="WP_218022760.1">
    <property type="nucleotide sequence ID" value="NZ_BIMR01000176.1"/>
</dbReference>
<dbReference type="InterPro" id="IPR023214">
    <property type="entry name" value="HAD_sf"/>
</dbReference>
<dbReference type="Gene3D" id="3.40.50.1000">
    <property type="entry name" value="HAD superfamily/HAD-like"/>
    <property type="match status" value="2"/>
</dbReference>
<protein>
    <recommendedName>
        <fullName evidence="4">HAD family hydrolase</fullName>
    </recommendedName>
</protein>
<evidence type="ECO:0008006" key="4">
    <source>
        <dbReference type="Google" id="ProtNLM"/>
    </source>
</evidence>
<gene>
    <name evidence="2" type="ORF">CBZ_22070</name>
</gene>
<dbReference type="Proteomes" id="UP000289954">
    <property type="component" value="Unassembled WGS sequence"/>
</dbReference>
<dbReference type="SUPFAM" id="SSF56784">
    <property type="entry name" value="HAD-like"/>
    <property type="match status" value="1"/>
</dbReference>
<evidence type="ECO:0000313" key="3">
    <source>
        <dbReference type="Proteomes" id="UP000289954"/>
    </source>
</evidence>
<dbReference type="InterPro" id="IPR036412">
    <property type="entry name" value="HAD-like_sf"/>
</dbReference>
<proteinExistence type="predicted"/>
<comment type="caution">
    <text evidence="2">The sequence shown here is derived from an EMBL/GenBank/DDBJ whole genome shotgun (WGS) entry which is preliminary data.</text>
</comment>
<organism evidence="2 3">
    <name type="scientific">Cellulomonas biazotea</name>
    <dbReference type="NCBI Taxonomy" id="1709"/>
    <lineage>
        <taxon>Bacteria</taxon>
        <taxon>Bacillati</taxon>
        <taxon>Actinomycetota</taxon>
        <taxon>Actinomycetes</taxon>
        <taxon>Micrococcales</taxon>
        <taxon>Cellulomonadaceae</taxon>
        <taxon>Cellulomonas</taxon>
    </lineage>
</organism>
<sequence>MSAGVVVACDLDRTLIYSSAALRLGGDDEQAPAMTVAEVLDGAPLSFWTRDAEEMLGDLVAESTFVPTTTRTRKQYRRVRFPEPGPRYAVTSNGGHILVDGAPCPDWSQTVRGRLQECAPLAEVVAHLDAVADDSWVRKRRVAEDLFTYLVVQREDLPPSFVDDLTRWCAERGWTVSLQGRKVYCVPAPVTKSAAVAEVALRVGADRTFAAGDSLLDADLLEHADVGFRPAHGELHEAGWQAPHVTVTDRAGVAGGEEIVARLLAAVRAEAGGTEVGGTEVGGTTVGGTTVGGTEVEGESP</sequence>
<keyword evidence="3" id="KW-1185">Reference proteome</keyword>
<evidence type="ECO:0000313" key="2">
    <source>
        <dbReference type="EMBL" id="GCE77151.1"/>
    </source>
</evidence>
<reference evidence="2 3" key="1">
    <citation type="submission" date="2019-01" db="EMBL/GenBank/DDBJ databases">
        <title>Draft genome sequence of Cellulomonas takizawaensis strain TKZ-21.</title>
        <authorList>
            <person name="Yamamura H."/>
            <person name="Hayashi T."/>
            <person name="Hamada M."/>
            <person name="Serisawa Y."/>
            <person name="Matsuyama K."/>
            <person name="Nakagawa Y."/>
            <person name="Otoguro M."/>
            <person name="Yanagida F."/>
            <person name="Hayakawa M."/>
        </authorList>
    </citation>
    <scope>NUCLEOTIDE SEQUENCE [LARGE SCALE GENOMIC DNA]</scope>
    <source>
        <strain evidence="2 3">NBRC12680</strain>
    </source>
</reference>
<feature type="region of interest" description="Disordered" evidence="1">
    <location>
        <begin position="275"/>
        <end position="301"/>
    </location>
</feature>
<feature type="compositionally biased region" description="Gly residues" evidence="1">
    <location>
        <begin position="275"/>
        <end position="291"/>
    </location>
</feature>
<evidence type="ECO:0000256" key="1">
    <source>
        <dbReference type="SAM" id="MobiDB-lite"/>
    </source>
</evidence>